<dbReference type="GO" id="GO:0009486">
    <property type="term" value="F:cytochrome bo3 ubiquinol oxidase activity"/>
    <property type="evidence" value="ECO:0007669"/>
    <property type="project" value="TreeGrafter"/>
</dbReference>
<keyword evidence="7 14" id="KW-0812">Transmembrane</keyword>
<evidence type="ECO:0000256" key="2">
    <source>
        <dbReference type="ARBA" id="ARBA00009578"/>
    </source>
</evidence>
<feature type="domain" description="Cytochrome oxidase subunit I profile" evidence="16">
    <location>
        <begin position="54"/>
        <end position="574"/>
    </location>
</feature>
<dbReference type="Proteomes" id="UP000519023">
    <property type="component" value="Unassembled WGS sequence"/>
</dbReference>
<dbReference type="Pfam" id="PF00115">
    <property type="entry name" value="COX1"/>
    <property type="match status" value="1"/>
</dbReference>
<proteinExistence type="inferred from homology"/>
<keyword evidence="3 14" id="KW-0813">Transport</keyword>
<dbReference type="GO" id="GO:0022904">
    <property type="term" value="P:respiratory electron transport chain"/>
    <property type="evidence" value="ECO:0007669"/>
    <property type="project" value="TreeGrafter"/>
</dbReference>
<name>A0A7X9WSL8_9SPHN</name>
<dbReference type="RefSeq" id="WP_169570965.1">
    <property type="nucleotide sequence ID" value="NZ_JABBFV010000001.1"/>
</dbReference>
<dbReference type="InterPro" id="IPR014207">
    <property type="entry name" value="Cyt_c_ubiqinol_oxidase_su1"/>
</dbReference>
<feature type="transmembrane region" description="Helical" evidence="15">
    <location>
        <begin position="395"/>
        <end position="418"/>
    </location>
</feature>
<feature type="transmembrane region" description="Helical" evidence="15">
    <location>
        <begin position="622"/>
        <end position="644"/>
    </location>
</feature>
<keyword evidence="12" id="KW-0186">Copper</keyword>
<dbReference type="AlphaFoldDB" id="A0A7X9WSL8"/>
<evidence type="ECO:0000256" key="13">
    <source>
        <dbReference type="ARBA" id="ARBA00023136"/>
    </source>
</evidence>
<comment type="similarity">
    <text evidence="2 14">Belongs to the heme-copper respiratory oxidase family.</text>
</comment>
<evidence type="ECO:0000313" key="17">
    <source>
        <dbReference type="EMBL" id="NML09117.1"/>
    </source>
</evidence>
<dbReference type="PRINTS" id="PR01165">
    <property type="entry name" value="CYCOXIDASEI"/>
</dbReference>
<dbReference type="SUPFAM" id="SSF81442">
    <property type="entry name" value="Cytochrome c oxidase subunit I-like"/>
    <property type="match status" value="1"/>
</dbReference>
<evidence type="ECO:0000256" key="3">
    <source>
        <dbReference type="ARBA" id="ARBA00022448"/>
    </source>
</evidence>
<keyword evidence="10 15" id="KW-1133">Transmembrane helix</keyword>
<dbReference type="PANTHER" id="PTHR10422:SF35">
    <property type="entry name" value="CYTOCHROME BO(3) UBIQUINOL OXIDASE SUBUNIT 1"/>
    <property type="match status" value="1"/>
</dbReference>
<dbReference type="GO" id="GO:0004129">
    <property type="term" value="F:cytochrome-c oxidase activity"/>
    <property type="evidence" value="ECO:0007669"/>
    <property type="project" value="InterPro"/>
</dbReference>
<evidence type="ECO:0000256" key="10">
    <source>
        <dbReference type="ARBA" id="ARBA00022989"/>
    </source>
</evidence>
<evidence type="ECO:0000256" key="9">
    <source>
        <dbReference type="ARBA" id="ARBA00022982"/>
    </source>
</evidence>
<sequence length="672" mass="75211">MSPSPASENSGIWKLIFGRLDWSSLPLHEPIVVGTFLMVMLGGLVVVAGITKYKLWGMLWNDWFTTVDHKRIGIMYMILGLIMFVRGFADAVMMRLQQAMAFNGSEGYLNAHHYDQIFTAHGVIMIFFVAMPMITGIMNYIVPLQIGARDVSFPFLNNFSFWMTTAGAVIVMMSLFVGEFARTGWLAYPPLSGIAYSPGVGVDYYIWGLQIAGIGTLLSGVNLIATIVKMRAPGMNMMKLPVFTWTSLCANVLIVAAFPVLTAVLALLSLDRYVGTAFFTNDMGGNPMMYVNLIWIWGHPEVYILILPLFGVFSEVTATFSNKRLFGYSSMVYATIVIALLSYLVWLHHFFTMGSGASVNSFFGITTMVISIPTGAKLFNWLFTMYRGRIRFDLPMMWTVAFMLTFTVGGMTGVLLAVPPADFVLHNSLFLIAHFHNVIIGGVLFGLFAAINYWWPKAFGFTLDTKWGKRSFWLWVVGFWFAFMPLYILGLMGVTRRMRVFDDPSLQIWFQIAAFGALMIAAGIACMFVQFAVSIINREKLRDTTGDPWNGRTLEWATSSPPPDYNFAFTPVIHDNDAWADMKKRGYQRPLSGYEAIHMPSNTGTGIIIAGLSIAFSVGMIWYMWWLAGLSFVGILAVAIGHTFNYKRDFYIPKDVVERTEGERTALLAAKG</sequence>
<comment type="caution">
    <text evidence="17">The sequence shown here is derived from an EMBL/GenBank/DDBJ whole genome shotgun (WGS) entry which is preliminary data.</text>
</comment>
<evidence type="ECO:0000256" key="14">
    <source>
        <dbReference type="RuleBase" id="RU000370"/>
    </source>
</evidence>
<dbReference type="GO" id="GO:0046872">
    <property type="term" value="F:metal ion binding"/>
    <property type="evidence" value="ECO:0007669"/>
    <property type="project" value="UniProtKB-KW"/>
</dbReference>
<evidence type="ECO:0000256" key="1">
    <source>
        <dbReference type="ARBA" id="ARBA00004651"/>
    </source>
</evidence>
<dbReference type="GO" id="GO:0020037">
    <property type="term" value="F:heme binding"/>
    <property type="evidence" value="ECO:0007669"/>
    <property type="project" value="InterPro"/>
</dbReference>
<dbReference type="EMBL" id="JABBFV010000001">
    <property type="protein sequence ID" value="NML09117.1"/>
    <property type="molecule type" value="Genomic_DNA"/>
</dbReference>
<evidence type="ECO:0000256" key="15">
    <source>
        <dbReference type="SAM" id="Phobius"/>
    </source>
</evidence>
<feature type="transmembrane region" description="Helical" evidence="15">
    <location>
        <begin position="325"/>
        <end position="347"/>
    </location>
</feature>
<reference evidence="17 18" key="1">
    <citation type="submission" date="2020-04" db="EMBL/GenBank/DDBJ databases">
        <title>Sphingobium sp. AR-3-1 isolated from Arctic soil.</title>
        <authorList>
            <person name="Dahal R.H."/>
            <person name="Chaudhary D.K."/>
        </authorList>
    </citation>
    <scope>NUCLEOTIDE SEQUENCE [LARGE SCALE GENOMIC DNA]</scope>
    <source>
        <strain evidence="17 18">AR-3-1</strain>
    </source>
</reference>
<comment type="subcellular location">
    <subcellularLocation>
        <location evidence="1">Cell membrane</location>
        <topology evidence="1">Multi-pass membrane protein</topology>
    </subcellularLocation>
</comment>
<keyword evidence="18" id="KW-1185">Reference proteome</keyword>
<dbReference type="GO" id="GO:0009060">
    <property type="term" value="P:aerobic respiration"/>
    <property type="evidence" value="ECO:0007669"/>
    <property type="project" value="InterPro"/>
</dbReference>
<evidence type="ECO:0000259" key="16">
    <source>
        <dbReference type="PROSITE" id="PS50855"/>
    </source>
</evidence>
<dbReference type="InterPro" id="IPR036927">
    <property type="entry name" value="Cyt_c_oxase-like_su1_sf"/>
</dbReference>
<feature type="transmembrane region" description="Helical" evidence="15">
    <location>
        <begin position="72"/>
        <end position="96"/>
    </location>
</feature>
<dbReference type="NCBIfam" id="TIGR02843">
    <property type="entry name" value="CyoB"/>
    <property type="match status" value="1"/>
</dbReference>
<feature type="transmembrane region" description="Helical" evidence="15">
    <location>
        <begin position="161"/>
        <end position="185"/>
    </location>
</feature>
<gene>
    <name evidence="17" type="primary">cyoB</name>
    <name evidence="17" type="ORF">HHL08_02975</name>
</gene>
<evidence type="ECO:0000256" key="12">
    <source>
        <dbReference type="ARBA" id="ARBA00023008"/>
    </source>
</evidence>
<keyword evidence="13 15" id="KW-0472">Membrane</keyword>
<dbReference type="InterPro" id="IPR023615">
    <property type="entry name" value="Cyt_c_Oxase_su1_BS"/>
</dbReference>
<feature type="transmembrane region" description="Helical" evidence="15">
    <location>
        <begin position="593"/>
        <end position="616"/>
    </location>
</feature>
<keyword evidence="4" id="KW-1003">Cell membrane</keyword>
<dbReference type="FunFam" id="1.20.210.10:FF:000002">
    <property type="entry name" value="Cytochrome o ubiquinol oxidase, subunit I"/>
    <property type="match status" value="1"/>
</dbReference>
<keyword evidence="8" id="KW-0479">Metal-binding</keyword>
<keyword evidence="11" id="KW-0408">Iron</keyword>
<feature type="transmembrane region" description="Helical" evidence="15">
    <location>
        <begin position="116"/>
        <end position="141"/>
    </location>
</feature>
<protein>
    <submittedName>
        <fullName evidence="17">Cytochrome o ubiquinol oxidase subunit I</fullName>
    </submittedName>
</protein>
<feature type="transmembrane region" description="Helical" evidence="15">
    <location>
        <begin position="359"/>
        <end position="383"/>
    </location>
</feature>
<keyword evidence="9 14" id="KW-0249">Electron transport</keyword>
<evidence type="ECO:0000313" key="18">
    <source>
        <dbReference type="Proteomes" id="UP000519023"/>
    </source>
</evidence>
<keyword evidence="6 14" id="KW-0679">Respiratory chain</keyword>
<feature type="transmembrane region" description="Helical" evidence="15">
    <location>
        <begin position="430"/>
        <end position="451"/>
    </location>
</feature>
<feature type="transmembrane region" description="Helical" evidence="15">
    <location>
        <begin position="290"/>
        <end position="313"/>
    </location>
</feature>
<evidence type="ECO:0000256" key="8">
    <source>
        <dbReference type="ARBA" id="ARBA00022723"/>
    </source>
</evidence>
<feature type="transmembrane region" description="Helical" evidence="15">
    <location>
        <begin position="506"/>
        <end position="533"/>
    </location>
</feature>
<dbReference type="GO" id="GO:0005886">
    <property type="term" value="C:plasma membrane"/>
    <property type="evidence" value="ECO:0007669"/>
    <property type="project" value="UniProtKB-SubCell"/>
</dbReference>
<evidence type="ECO:0000256" key="7">
    <source>
        <dbReference type="ARBA" id="ARBA00022692"/>
    </source>
</evidence>
<evidence type="ECO:0000256" key="5">
    <source>
        <dbReference type="ARBA" id="ARBA00022617"/>
    </source>
</evidence>
<dbReference type="GO" id="GO:0015990">
    <property type="term" value="P:electron transport coupled proton transport"/>
    <property type="evidence" value="ECO:0007669"/>
    <property type="project" value="TreeGrafter"/>
</dbReference>
<evidence type="ECO:0000256" key="6">
    <source>
        <dbReference type="ARBA" id="ARBA00022660"/>
    </source>
</evidence>
<evidence type="ECO:0000256" key="4">
    <source>
        <dbReference type="ARBA" id="ARBA00022475"/>
    </source>
</evidence>
<dbReference type="CDD" id="cd01662">
    <property type="entry name" value="Ubiquinol_Oxidase_I"/>
    <property type="match status" value="1"/>
</dbReference>
<dbReference type="InterPro" id="IPR023616">
    <property type="entry name" value="Cyt_c_oxase-like_su1_dom"/>
</dbReference>
<keyword evidence="5 14" id="KW-0349">Heme</keyword>
<accession>A0A7X9WSL8</accession>
<feature type="transmembrane region" description="Helical" evidence="15">
    <location>
        <begin position="31"/>
        <end position="51"/>
    </location>
</feature>
<feature type="transmembrane region" description="Helical" evidence="15">
    <location>
        <begin position="205"/>
        <end position="228"/>
    </location>
</feature>
<dbReference type="Gene3D" id="1.20.210.10">
    <property type="entry name" value="Cytochrome c oxidase-like, subunit I domain"/>
    <property type="match status" value="1"/>
</dbReference>
<dbReference type="GO" id="GO:0016682">
    <property type="term" value="F:oxidoreductase activity, acting on diphenols and related substances as donors, oxygen as acceptor"/>
    <property type="evidence" value="ECO:0007669"/>
    <property type="project" value="InterPro"/>
</dbReference>
<dbReference type="PROSITE" id="PS00077">
    <property type="entry name" value="COX1_CUB"/>
    <property type="match status" value="1"/>
</dbReference>
<feature type="transmembrane region" description="Helical" evidence="15">
    <location>
        <begin position="248"/>
        <end position="270"/>
    </location>
</feature>
<feature type="transmembrane region" description="Helical" evidence="15">
    <location>
        <begin position="472"/>
        <end position="494"/>
    </location>
</feature>
<evidence type="ECO:0000256" key="11">
    <source>
        <dbReference type="ARBA" id="ARBA00023004"/>
    </source>
</evidence>
<dbReference type="PROSITE" id="PS50855">
    <property type="entry name" value="COX1"/>
    <property type="match status" value="1"/>
</dbReference>
<dbReference type="PANTHER" id="PTHR10422">
    <property type="entry name" value="CYTOCHROME C OXIDASE SUBUNIT 1"/>
    <property type="match status" value="1"/>
</dbReference>
<organism evidence="17 18">
    <name type="scientific">Sphingobium psychrophilum</name>
    <dbReference type="NCBI Taxonomy" id="2728834"/>
    <lineage>
        <taxon>Bacteria</taxon>
        <taxon>Pseudomonadati</taxon>
        <taxon>Pseudomonadota</taxon>
        <taxon>Alphaproteobacteria</taxon>
        <taxon>Sphingomonadales</taxon>
        <taxon>Sphingomonadaceae</taxon>
        <taxon>Sphingobium</taxon>
    </lineage>
</organism>
<dbReference type="InterPro" id="IPR000883">
    <property type="entry name" value="Cyt_C_Oxase_1"/>
</dbReference>